<organism evidence="4 5">
    <name type="scientific">Halohasta litchfieldiae</name>
    <dbReference type="NCBI Taxonomy" id="1073996"/>
    <lineage>
        <taxon>Archaea</taxon>
        <taxon>Methanobacteriati</taxon>
        <taxon>Methanobacteriota</taxon>
        <taxon>Stenosarchaea group</taxon>
        <taxon>Halobacteria</taxon>
        <taxon>Halobacteriales</taxon>
        <taxon>Haloferacaceae</taxon>
        <taxon>Halohasta</taxon>
    </lineage>
</organism>
<name>A0A1H6S0X6_9EURY</name>
<feature type="domain" description="Trehalase-like N-terminal" evidence="3">
    <location>
        <begin position="18"/>
        <end position="199"/>
    </location>
</feature>
<dbReference type="PANTHER" id="PTHR31616:SF0">
    <property type="entry name" value="GLUCAN 1,4-ALPHA-GLUCOSIDASE"/>
    <property type="match status" value="1"/>
</dbReference>
<dbReference type="Proteomes" id="UP000198888">
    <property type="component" value="Unassembled WGS sequence"/>
</dbReference>
<proteinExistence type="inferred from homology"/>
<dbReference type="Gene3D" id="1.50.10.10">
    <property type="match status" value="1"/>
</dbReference>
<dbReference type="PANTHER" id="PTHR31616">
    <property type="entry name" value="TREHALASE"/>
    <property type="match status" value="1"/>
</dbReference>
<keyword evidence="5" id="KW-1185">Reference proteome</keyword>
<dbReference type="EMBL" id="FNYR01000003">
    <property type="protein sequence ID" value="SEI59504.1"/>
    <property type="molecule type" value="Genomic_DNA"/>
</dbReference>
<dbReference type="InterPro" id="IPR008928">
    <property type="entry name" value="6-hairpin_glycosidase_sf"/>
</dbReference>
<dbReference type="GO" id="GO:0005975">
    <property type="term" value="P:carbohydrate metabolic process"/>
    <property type="evidence" value="ECO:0007669"/>
    <property type="project" value="InterPro"/>
</dbReference>
<accession>A0A1H6S0X6</accession>
<dbReference type="SUPFAM" id="SSF48208">
    <property type="entry name" value="Six-hairpin glycosidases"/>
    <property type="match status" value="1"/>
</dbReference>
<evidence type="ECO:0000259" key="3">
    <source>
        <dbReference type="Pfam" id="PF19291"/>
    </source>
</evidence>
<dbReference type="InterPro" id="IPR045582">
    <property type="entry name" value="Trehalase-like_N"/>
</dbReference>
<dbReference type="OrthoDB" id="342562at2157"/>
<evidence type="ECO:0000259" key="2">
    <source>
        <dbReference type="Pfam" id="PF00723"/>
    </source>
</evidence>
<dbReference type="Pfam" id="PF19291">
    <property type="entry name" value="TREH_N"/>
    <property type="match status" value="1"/>
</dbReference>
<accession>A0A2H4Q4M8</accession>
<comment type="similarity">
    <text evidence="1">Belongs to the glycosyl hydrolase 15 family.</text>
</comment>
<reference evidence="4 5" key="1">
    <citation type="submission" date="2016-10" db="EMBL/GenBank/DDBJ databases">
        <authorList>
            <person name="de Groot N.N."/>
        </authorList>
    </citation>
    <scope>NUCLEOTIDE SEQUENCE [LARGE SCALE GENOMIC DNA]</scope>
    <source>
        <strain evidence="4 5">DSM 22187</strain>
    </source>
</reference>
<protein>
    <submittedName>
        <fullName evidence="4">Glucoamylase (Glucan-1,4-alpha-glucosidase), GH15 family</fullName>
    </submittedName>
</protein>
<evidence type="ECO:0000313" key="4">
    <source>
        <dbReference type="EMBL" id="SEI59504.1"/>
    </source>
</evidence>
<dbReference type="GeneID" id="35003367"/>
<feature type="domain" description="GH15-like" evidence="2">
    <location>
        <begin position="246"/>
        <end position="608"/>
    </location>
</feature>
<dbReference type="KEGG" id="hae:halTADL_2595"/>
<dbReference type="RefSeq" id="WP_089671105.1">
    <property type="nucleotide sequence ID" value="NZ_CP024845.1"/>
</dbReference>
<dbReference type="InterPro" id="IPR012341">
    <property type="entry name" value="6hp_glycosidase-like_sf"/>
</dbReference>
<dbReference type="GO" id="GO:0004553">
    <property type="term" value="F:hydrolase activity, hydrolyzing O-glycosyl compounds"/>
    <property type="evidence" value="ECO:0007669"/>
    <property type="project" value="UniProtKB-ARBA"/>
</dbReference>
<evidence type="ECO:0000313" key="5">
    <source>
        <dbReference type="Proteomes" id="UP000198888"/>
    </source>
</evidence>
<evidence type="ECO:0000256" key="1">
    <source>
        <dbReference type="ARBA" id="ARBA00006188"/>
    </source>
</evidence>
<dbReference type="Pfam" id="PF00723">
    <property type="entry name" value="Glyco_hydro_15"/>
    <property type="match status" value="1"/>
</dbReference>
<dbReference type="AlphaFoldDB" id="A0A1H6S0X6"/>
<gene>
    <name evidence="4" type="ORF">SAMN05444271_103117</name>
</gene>
<sequence>MSQYDHPTNRDPSNKTFEPIEHYGVVGNLETCALVSRRGSVDWFPIPHLESSSAFSRLLDGGGGCFAIQPVDPFESTHRYRERTNVLETTFQTEGGTLRLTDFMAPMTDGESEISERTLFRKLDCLEGNVDLRIVFEPRFDFARTEPTLSATTEGVHATGDETPLCCWTTFAAQPFEIDTAASHATATATLTAGQQEWVGVSYGEAVAPTTETCEQALVETVDYWREWSHSCGNQAECVFGGPWHDLAVRSGLVLKLLTHDETGAIAAAPTTSLPEEIGGVRNWDYRFNWIRDAAFTVQALSNLGHTAEAREYLSWFLDLCRTTTPADLQPLYSLHGESGLAEQTLGHLSGYRDSQPVRIGNEAADQRQLDIYGELLLAVFEATRSGITLAETDWQAICEIVDYVTEIWQEPDSGIWEVRSEPLNFVFSKLMCWVALDRAVDLAEQQGFSAPLDRWRRHREEIRTEILDEGLDPTGSYFVRSFEEDDVLDAATLMIPFVGFLPFDDPRVRATIEAVDDRLTSETGLVYRYDGPDGLPGGEGTFLLCSFWLVDALALTGRVEAAETRLEELIGYVNPVGLLAEEVAESTGQQLGNFPQAFSHIGLINSALHVSRAKGMAVPGTELIGIELGTGATVEAVRDHNHSDT</sequence>
<dbReference type="InterPro" id="IPR011613">
    <property type="entry name" value="GH15-like"/>
</dbReference>
<dbReference type="STRING" id="1073996.SAMN05444271_103117"/>